<gene>
    <name evidence="1" type="ORF">LCGC14_0314430</name>
</gene>
<accession>A0A0F9W8K3</accession>
<reference evidence="1" key="1">
    <citation type="journal article" date="2015" name="Nature">
        <title>Complex archaea that bridge the gap between prokaryotes and eukaryotes.</title>
        <authorList>
            <person name="Spang A."/>
            <person name="Saw J.H."/>
            <person name="Jorgensen S.L."/>
            <person name="Zaremba-Niedzwiedzka K."/>
            <person name="Martijn J."/>
            <person name="Lind A.E."/>
            <person name="van Eijk R."/>
            <person name="Schleper C."/>
            <person name="Guy L."/>
            <person name="Ettema T.J."/>
        </authorList>
    </citation>
    <scope>NUCLEOTIDE SEQUENCE</scope>
</reference>
<organism evidence="1">
    <name type="scientific">marine sediment metagenome</name>
    <dbReference type="NCBI Taxonomy" id="412755"/>
    <lineage>
        <taxon>unclassified sequences</taxon>
        <taxon>metagenomes</taxon>
        <taxon>ecological metagenomes</taxon>
    </lineage>
</organism>
<sequence length="50" mass="5679">MNVSTEISFTPWNKGKLVGEKAPLSLKDIWAIRVRLQLAKKTRELLPSTI</sequence>
<evidence type="ECO:0008006" key="2">
    <source>
        <dbReference type="Google" id="ProtNLM"/>
    </source>
</evidence>
<name>A0A0F9W8K3_9ZZZZ</name>
<evidence type="ECO:0000313" key="1">
    <source>
        <dbReference type="EMBL" id="KKN81996.1"/>
    </source>
</evidence>
<dbReference type="EMBL" id="LAZR01000207">
    <property type="protein sequence ID" value="KKN81996.1"/>
    <property type="molecule type" value="Genomic_DNA"/>
</dbReference>
<comment type="caution">
    <text evidence="1">The sequence shown here is derived from an EMBL/GenBank/DDBJ whole genome shotgun (WGS) entry which is preliminary data.</text>
</comment>
<protein>
    <recommendedName>
        <fullName evidence="2">Integrase</fullName>
    </recommendedName>
</protein>
<dbReference type="AlphaFoldDB" id="A0A0F9W8K3"/>
<proteinExistence type="predicted"/>